<dbReference type="AlphaFoldDB" id="A0A8J8MGV7"/>
<dbReference type="PROSITE" id="PS51502">
    <property type="entry name" value="S_R_A_B_BARREL"/>
    <property type="match status" value="1"/>
</dbReference>
<dbReference type="RefSeq" id="WP_212697027.1">
    <property type="nucleotide sequence ID" value="NZ_CP058649.1"/>
</dbReference>
<dbReference type="Pfam" id="PF07876">
    <property type="entry name" value="Dabb"/>
    <property type="match status" value="1"/>
</dbReference>
<dbReference type="SUPFAM" id="SSF54909">
    <property type="entry name" value="Dimeric alpha+beta barrel"/>
    <property type="match status" value="1"/>
</dbReference>
<evidence type="ECO:0000259" key="1">
    <source>
        <dbReference type="PROSITE" id="PS51502"/>
    </source>
</evidence>
<feature type="domain" description="Stress-response A/B barrel" evidence="1">
    <location>
        <begin position="2"/>
        <end position="99"/>
    </location>
</feature>
<accession>A0A8J8MGV7</accession>
<dbReference type="InterPro" id="IPR013097">
    <property type="entry name" value="Dabb"/>
</dbReference>
<evidence type="ECO:0000313" key="2">
    <source>
        <dbReference type="EMBL" id="QUI21557.1"/>
    </source>
</evidence>
<dbReference type="KEGG" id="vpy:HZI73_04275"/>
<dbReference type="PANTHER" id="PTHR37832:SF1">
    <property type="entry name" value="STRESS-RESPONSE A_B BARREL DOMAIN-CONTAINING PROTEIN"/>
    <property type="match status" value="1"/>
</dbReference>
<name>A0A8J8MGV7_9FIRM</name>
<evidence type="ECO:0000313" key="3">
    <source>
        <dbReference type="Proteomes" id="UP000683246"/>
    </source>
</evidence>
<dbReference type="PANTHER" id="PTHR37832">
    <property type="entry name" value="BLL2683 PROTEIN"/>
    <property type="match status" value="1"/>
</dbReference>
<sequence>MIRHVVMFKFLEEAGGSGRLENLLKAKALLEGLVGKVPEIKWLHVGLNHEEADDENYDLVLTVDVETIDDLEAYQINPDHKMVGGFIKQVVCGRACVDYAI</sequence>
<keyword evidence="3" id="KW-1185">Reference proteome</keyword>
<dbReference type="SMART" id="SM00886">
    <property type="entry name" value="Dabb"/>
    <property type="match status" value="1"/>
</dbReference>
<organism evidence="2 3">
    <name type="scientific">Vallitalea pronyensis</name>
    <dbReference type="NCBI Taxonomy" id="1348613"/>
    <lineage>
        <taxon>Bacteria</taxon>
        <taxon>Bacillati</taxon>
        <taxon>Bacillota</taxon>
        <taxon>Clostridia</taxon>
        <taxon>Lachnospirales</taxon>
        <taxon>Vallitaleaceae</taxon>
        <taxon>Vallitalea</taxon>
    </lineage>
</organism>
<dbReference type="InterPro" id="IPR011008">
    <property type="entry name" value="Dimeric_a/b-barrel"/>
</dbReference>
<gene>
    <name evidence="2" type="ORF">HZI73_04275</name>
</gene>
<proteinExistence type="predicted"/>
<protein>
    <submittedName>
        <fullName evidence="2">Dabb family protein</fullName>
    </submittedName>
</protein>
<reference evidence="2" key="1">
    <citation type="submission" date="2020-07" db="EMBL/GenBank/DDBJ databases">
        <title>Vallitalea pronyensis genome.</title>
        <authorList>
            <person name="Postec A."/>
        </authorList>
    </citation>
    <scope>NUCLEOTIDE SEQUENCE</scope>
    <source>
        <strain evidence="2">FatNI3</strain>
    </source>
</reference>
<dbReference type="Proteomes" id="UP000683246">
    <property type="component" value="Chromosome"/>
</dbReference>
<dbReference type="Gene3D" id="3.30.70.100">
    <property type="match status" value="1"/>
</dbReference>
<dbReference type="EMBL" id="CP058649">
    <property type="protein sequence ID" value="QUI21557.1"/>
    <property type="molecule type" value="Genomic_DNA"/>
</dbReference>